<name>A0A348WCG5_9RHOB</name>
<keyword evidence="2 4" id="KW-0732">Signal</keyword>
<keyword evidence="3" id="KW-0574">Periplasm</keyword>
<evidence type="ECO:0000256" key="1">
    <source>
        <dbReference type="ARBA" id="ARBA00004418"/>
    </source>
</evidence>
<proteinExistence type="predicted"/>
<dbReference type="GO" id="GO:0055085">
    <property type="term" value="P:transmembrane transport"/>
    <property type="evidence" value="ECO:0007669"/>
    <property type="project" value="InterPro"/>
</dbReference>
<dbReference type="RefSeq" id="WP_339853539.1">
    <property type="nucleotide sequence ID" value="NZ_CAXAXR010000005.1"/>
</dbReference>
<feature type="signal peptide" evidence="4">
    <location>
        <begin position="1"/>
        <end position="21"/>
    </location>
</feature>
<dbReference type="PANTHER" id="PTHR33376">
    <property type="match status" value="1"/>
</dbReference>
<evidence type="ECO:0000256" key="3">
    <source>
        <dbReference type="ARBA" id="ARBA00022764"/>
    </source>
</evidence>
<reference evidence="5 6" key="1">
    <citation type="journal article" date="2018" name="Nat. Biotechnol.">
        <title>A standardized bacterial taxonomy based on genome phylogeny substantially revises the tree of life.</title>
        <authorList>
            <person name="Parks D.H."/>
            <person name="Chuvochina M."/>
            <person name="Waite D.W."/>
            <person name="Rinke C."/>
            <person name="Skarshewski A."/>
            <person name="Chaumeil P.A."/>
            <person name="Hugenholtz P."/>
        </authorList>
    </citation>
    <scope>NUCLEOTIDE SEQUENCE [LARGE SCALE GENOMIC DNA]</scope>
    <source>
        <strain evidence="5">UBA9169</strain>
    </source>
</reference>
<sequence>MNILKKTIVSGLLLASVAAGANAEEMTLRASSTFGEGHVMWPHADAWMNEVSEKTNGDISFQVFTWGELITAGQDHDGLMAGRADVSLAMLPAYERDRFPLSEVTLLPLTKSSLTIAMSAFTDLMNSDVELADAKTYYQLEWEDQGMKALPTIITPEYQIAIVTPPESLSNDGSLSALRLRTAARTHDIYANLIGANTISMPGGDMYDALSRGALDGNVISVADWSTYGFEEMFTASLSGISLGHYPGIIGFSKSRWDEFSPETQAIFEAAATDTIAGVIATVDARTDANLAKNKEHGGRVVDVSDFNEEFQARYLDAVGQTWVNWIAAMESEGQPGRKIAMLWRDLILKHGGDVPQSVKNL</sequence>
<evidence type="ECO:0000256" key="2">
    <source>
        <dbReference type="ARBA" id="ARBA00022729"/>
    </source>
</evidence>
<dbReference type="Gene3D" id="3.40.190.170">
    <property type="entry name" value="Bacterial extracellular solute-binding protein, family 7"/>
    <property type="match status" value="1"/>
</dbReference>
<organism evidence="5 6">
    <name type="scientific">Roseovarius nubinhibens</name>
    <dbReference type="NCBI Taxonomy" id="314263"/>
    <lineage>
        <taxon>Bacteria</taxon>
        <taxon>Pseudomonadati</taxon>
        <taxon>Pseudomonadota</taxon>
        <taxon>Alphaproteobacteria</taxon>
        <taxon>Rhodobacterales</taxon>
        <taxon>Roseobacteraceae</taxon>
        <taxon>Roseovarius</taxon>
    </lineage>
</organism>
<dbReference type="Proteomes" id="UP000264719">
    <property type="component" value="Unassembled WGS sequence"/>
</dbReference>
<evidence type="ECO:0000256" key="4">
    <source>
        <dbReference type="SAM" id="SignalP"/>
    </source>
</evidence>
<protein>
    <submittedName>
        <fullName evidence="5">Uncharacterized protein</fullName>
    </submittedName>
</protein>
<gene>
    <name evidence="5" type="ORF">DCS45_10185</name>
</gene>
<dbReference type="GO" id="GO:0042597">
    <property type="term" value="C:periplasmic space"/>
    <property type="evidence" value="ECO:0007669"/>
    <property type="project" value="UniProtKB-SubCell"/>
</dbReference>
<dbReference type="InterPro" id="IPR038404">
    <property type="entry name" value="TRAP_DctP_sf"/>
</dbReference>
<dbReference type="AlphaFoldDB" id="A0A348WCG5"/>
<evidence type="ECO:0000313" key="6">
    <source>
        <dbReference type="Proteomes" id="UP000264719"/>
    </source>
</evidence>
<dbReference type="InterPro" id="IPR018389">
    <property type="entry name" value="DctP_fam"/>
</dbReference>
<dbReference type="PANTHER" id="PTHR33376:SF15">
    <property type="entry name" value="BLL6794 PROTEIN"/>
    <property type="match status" value="1"/>
</dbReference>
<accession>A0A348WCG5</accession>
<dbReference type="Pfam" id="PF03480">
    <property type="entry name" value="DctP"/>
    <property type="match status" value="1"/>
</dbReference>
<comment type="subcellular location">
    <subcellularLocation>
        <location evidence="1">Periplasm</location>
    </subcellularLocation>
</comment>
<comment type="caution">
    <text evidence="5">The sequence shown here is derived from an EMBL/GenBank/DDBJ whole genome shotgun (WGS) entry which is preliminary data.</text>
</comment>
<evidence type="ECO:0000313" key="5">
    <source>
        <dbReference type="EMBL" id="HAR52227.1"/>
    </source>
</evidence>
<feature type="chain" id="PRO_5016674765" evidence="4">
    <location>
        <begin position="22"/>
        <end position="362"/>
    </location>
</feature>
<dbReference type="EMBL" id="DMVW01000098">
    <property type="protein sequence ID" value="HAR52227.1"/>
    <property type="molecule type" value="Genomic_DNA"/>
</dbReference>